<dbReference type="PANTHER" id="PTHR21174">
    <property type="match status" value="1"/>
</dbReference>
<dbReference type="PANTHER" id="PTHR21174:SF0">
    <property type="entry name" value="HD PHOSPHOHYDROLASE FAMILY PROTEIN-RELATED"/>
    <property type="match status" value="1"/>
</dbReference>
<dbReference type="Proteomes" id="UP000317550">
    <property type="component" value="Chromosome"/>
</dbReference>
<dbReference type="EMBL" id="CP041730">
    <property type="protein sequence ID" value="QDQ27911.1"/>
    <property type="molecule type" value="Genomic_DNA"/>
</dbReference>
<dbReference type="KEGG" id="cari:FNU76_17040"/>
<keyword evidence="2" id="KW-1185">Reference proteome</keyword>
<dbReference type="Gene3D" id="1.10.3210.10">
    <property type="entry name" value="Hypothetical protein af1432"/>
    <property type="match status" value="1"/>
</dbReference>
<gene>
    <name evidence="1" type="ORF">FNU76_17040</name>
</gene>
<evidence type="ECO:0000313" key="2">
    <source>
        <dbReference type="Proteomes" id="UP000317550"/>
    </source>
</evidence>
<keyword evidence="1" id="KW-0675">Receptor</keyword>
<dbReference type="SUPFAM" id="SSF109604">
    <property type="entry name" value="HD-domain/PDEase-like"/>
    <property type="match status" value="1"/>
</dbReference>
<reference evidence="2" key="1">
    <citation type="submission" date="2019-07" db="EMBL/GenBank/DDBJ databases">
        <title>Chitinimonas sp. nov., isolated from Ny-Alesund, arctica soil.</title>
        <authorList>
            <person name="Xu Q."/>
            <person name="Peng F."/>
        </authorList>
    </citation>
    <scope>NUCLEOTIDE SEQUENCE [LARGE SCALE GENOMIC DNA]</scope>
    <source>
        <strain evidence="2">R3-44</strain>
    </source>
</reference>
<evidence type="ECO:0000313" key="1">
    <source>
        <dbReference type="EMBL" id="QDQ27911.1"/>
    </source>
</evidence>
<proteinExistence type="predicted"/>
<dbReference type="PIRSF" id="PIRSF035170">
    <property type="entry name" value="HD_phosphohydro"/>
    <property type="match status" value="1"/>
</dbReference>
<dbReference type="AlphaFoldDB" id="A0A516SID2"/>
<dbReference type="OrthoDB" id="9808993at2"/>
<accession>A0A516SID2</accession>
<sequence length="209" mass="24616">MMDFRTAWTKMWPRLGLIESPACLDTLLARYSEPHRHYHTLQHLEECLVLFWEVEALAEHAAEVEIALWFHDAIYEPLRQDNEQRSADWARETLLAAGAERQVAERVYGLIMATRHTAEPRGQDAQLLIDIDLAILAAKPARFDEYEEQIRAEYRHVPELLFRSKRRSVLEKFLERPHIYSTQPLRERFEAVARDNLAKAIDCGRQYLY</sequence>
<dbReference type="InterPro" id="IPR009218">
    <property type="entry name" value="HD_phosphohydro"/>
</dbReference>
<name>A0A516SID2_9NEIS</name>
<protein>
    <submittedName>
        <fullName evidence="1">N-methyl-D-aspartate receptor NMDAR2C subunit</fullName>
    </submittedName>
</protein>
<dbReference type="RefSeq" id="WP_144279298.1">
    <property type="nucleotide sequence ID" value="NZ_CP041730.1"/>
</dbReference>
<organism evidence="1 2">
    <name type="scientific">Chitinimonas arctica</name>
    <dbReference type="NCBI Taxonomy" id="2594795"/>
    <lineage>
        <taxon>Bacteria</taxon>
        <taxon>Pseudomonadati</taxon>
        <taxon>Pseudomonadota</taxon>
        <taxon>Betaproteobacteria</taxon>
        <taxon>Neisseriales</taxon>
        <taxon>Chitinibacteraceae</taxon>
        <taxon>Chitinimonas</taxon>
    </lineage>
</organism>